<keyword evidence="5 7" id="KW-0472">Membrane</keyword>
<feature type="domain" description="MacB-like periplasmic core" evidence="9">
    <location>
        <begin position="26"/>
        <end position="234"/>
    </location>
</feature>
<comment type="subcellular location">
    <subcellularLocation>
        <location evidence="1">Cell membrane</location>
        <topology evidence="1">Multi-pass membrane protein</topology>
    </subcellularLocation>
</comment>
<dbReference type="PANTHER" id="PTHR30572">
    <property type="entry name" value="MEMBRANE COMPONENT OF TRANSPORTER-RELATED"/>
    <property type="match status" value="1"/>
</dbReference>
<comment type="similarity">
    <text evidence="6">Belongs to the ABC-4 integral membrane protein family.</text>
</comment>
<evidence type="ECO:0000313" key="11">
    <source>
        <dbReference type="Proteomes" id="UP000270927"/>
    </source>
</evidence>
<keyword evidence="3 7" id="KW-0812">Transmembrane</keyword>
<dbReference type="OrthoDB" id="9770036at2"/>
<dbReference type="GO" id="GO:0022857">
    <property type="term" value="F:transmembrane transporter activity"/>
    <property type="evidence" value="ECO:0007669"/>
    <property type="project" value="TreeGrafter"/>
</dbReference>
<dbReference type="RefSeq" id="WP_123663327.1">
    <property type="nucleotide sequence ID" value="NZ_RARA01000026.1"/>
</dbReference>
<comment type="caution">
    <text evidence="10">The sequence shown here is derived from an EMBL/GenBank/DDBJ whole genome shotgun (WGS) entry which is preliminary data.</text>
</comment>
<sequence>MYFLHSLREAYESISTHKAKSLSMGFGVLWAIFMLVLLLATGNGFHNGISQSFAQFGEKTMLIYTTGYAGIDLPTSMVSNLDQRLEGIQQATPILCHNHVVTYKDKKSERYTSIIGLEPGYAVLAHLSIQEGRFFTAHDEAEASDICIIGLKLKEQLFGKEKAIGKYILLGSKGLQVVGVLDQTNDLVLSRNSDLLVTNSFFKKIFPRESRYVWLIRLTLRPTANIELTEAQCRSYFSRHLNFDINDKKSLFICSVARHANEWHNFFKNVATFNWIIGVCFLLTGIVGISNMMLVTIYERIEEIAIRRVLGARTVEIGTMILWEIALVTFIAGIIGFAAGFVLLQLLNNAVVPLIKSYYLSKLTCPSEFIMGGLGFIFLASCLASIVPIIRAVKIKPVQALGGK</sequence>
<keyword evidence="2" id="KW-1003">Cell membrane</keyword>
<evidence type="ECO:0000256" key="6">
    <source>
        <dbReference type="ARBA" id="ARBA00038076"/>
    </source>
</evidence>
<organism evidence="10 11">
    <name type="scientific">Candidatus Cardinium hertigii</name>
    <dbReference type="NCBI Taxonomy" id="247481"/>
    <lineage>
        <taxon>Bacteria</taxon>
        <taxon>Pseudomonadati</taxon>
        <taxon>Bacteroidota</taxon>
        <taxon>Cytophagia</taxon>
        <taxon>Cytophagales</taxon>
        <taxon>Amoebophilaceae</taxon>
        <taxon>Candidatus Cardinium</taxon>
    </lineage>
</organism>
<evidence type="ECO:0000256" key="2">
    <source>
        <dbReference type="ARBA" id="ARBA00022475"/>
    </source>
</evidence>
<dbReference type="EMBL" id="RARA01000026">
    <property type="protein sequence ID" value="ROT47085.1"/>
    <property type="molecule type" value="Genomic_DNA"/>
</dbReference>
<feature type="transmembrane region" description="Helical" evidence="7">
    <location>
        <begin position="21"/>
        <end position="40"/>
    </location>
</feature>
<protein>
    <submittedName>
        <fullName evidence="10">ABC transporter permease</fullName>
    </submittedName>
</protein>
<dbReference type="Proteomes" id="UP000270927">
    <property type="component" value="Unassembled WGS sequence"/>
</dbReference>
<dbReference type="Pfam" id="PF02687">
    <property type="entry name" value="FtsX"/>
    <property type="match status" value="1"/>
</dbReference>
<name>A0A3N2QB99_9BACT</name>
<dbReference type="InterPro" id="IPR050250">
    <property type="entry name" value="Macrolide_Exporter_MacB"/>
</dbReference>
<dbReference type="InterPro" id="IPR003838">
    <property type="entry name" value="ABC3_permease_C"/>
</dbReference>
<gene>
    <name evidence="10" type="ORF">EDM02_04315</name>
</gene>
<feature type="transmembrane region" description="Helical" evidence="7">
    <location>
        <begin position="275"/>
        <end position="298"/>
    </location>
</feature>
<evidence type="ECO:0000256" key="7">
    <source>
        <dbReference type="SAM" id="Phobius"/>
    </source>
</evidence>
<proteinExistence type="inferred from homology"/>
<evidence type="ECO:0000256" key="1">
    <source>
        <dbReference type="ARBA" id="ARBA00004651"/>
    </source>
</evidence>
<dbReference type="PANTHER" id="PTHR30572:SF4">
    <property type="entry name" value="ABC TRANSPORTER PERMEASE YTRF"/>
    <property type="match status" value="1"/>
</dbReference>
<evidence type="ECO:0000259" key="8">
    <source>
        <dbReference type="Pfam" id="PF02687"/>
    </source>
</evidence>
<accession>A0A3N2QB99</accession>
<dbReference type="Pfam" id="PF12704">
    <property type="entry name" value="MacB_PCD"/>
    <property type="match status" value="1"/>
</dbReference>
<keyword evidence="4 7" id="KW-1133">Transmembrane helix</keyword>
<dbReference type="GO" id="GO:0005886">
    <property type="term" value="C:plasma membrane"/>
    <property type="evidence" value="ECO:0007669"/>
    <property type="project" value="UniProtKB-SubCell"/>
</dbReference>
<evidence type="ECO:0000256" key="4">
    <source>
        <dbReference type="ARBA" id="ARBA00022989"/>
    </source>
</evidence>
<evidence type="ECO:0000256" key="3">
    <source>
        <dbReference type="ARBA" id="ARBA00022692"/>
    </source>
</evidence>
<dbReference type="InterPro" id="IPR025857">
    <property type="entry name" value="MacB_PCD"/>
</dbReference>
<feature type="transmembrane region" description="Helical" evidence="7">
    <location>
        <begin position="319"/>
        <end position="344"/>
    </location>
</feature>
<feature type="domain" description="ABC3 transporter permease C-terminal" evidence="8">
    <location>
        <begin position="276"/>
        <end position="397"/>
    </location>
</feature>
<dbReference type="AlphaFoldDB" id="A0A3N2QB99"/>
<evidence type="ECO:0000259" key="9">
    <source>
        <dbReference type="Pfam" id="PF12704"/>
    </source>
</evidence>
<reference evidence="10 11" key="1">
    <citation type="submission" date="2018-09" db="EMBL/GenBank/DDBJ databases">
        <title>Comparative Genomics of Wolbachia-Cardinium Dual Endosymbiosis in a Plant-Parasitic Nematode.</title>
        <authorList>
            <person name="Brown A.M.V."/>
            <person name="Wasala S.K."/>
            <person name="Howe D.K."/>
            <person name="Peetz A.B."/>
            <person name="Zasada I.A."/>
            <person name="Denver D.R."/>
        </authorList>
    </citation>
    <scope>NUCLEOTIDE SEQUENCE [LARGE SCALE GENOMIC DNA]</scope>
    <source>
        <strain evidence="10 11">Pp_1</strain>
    </source>
</reference>
<evidence type="ECO:0000256" key="5">
    <source>
        <dbReference type="ARBA" id="ARBA00023136"/>
    </source>
</evidence>
<keyword evidence="11" id="KW-1185">Reference proteome</keyword>
<evidence type="ECO:0000313" key="10">
    <source>
        <dbReference type="EMBL" id="ROT47085.1"/>
    </source>
</evidence>
<feature type="transmembrane region" description="Helical" evidence="7">
    <location>
        <begin position="369"/>
        <end position="390"/>
    </location>
</feature>